<feature type="transmembrane region" description="Helical" evidence="7">
    <location>
        <begin position="277"/>
        <end position="301"/>
    </location>
</feature>
<dbReference type="EMBL" id="VFNX01000001">
    <property type="protein sequence ID" value="TQK98422.1"/>
    <property type="molecule type" value="Genomic_DNA"/>
</dbReference>
<dbReference type="AlphaFoldDB" id="A0A542UH82"/>
<comment type="subcellular location">
    <subcellularLocation>
        <location evidence="1">Cell membrane</location>
        <topology evidence="1">Multi-pass membrane protein</topology>
    </subcellularLocation>
</comment>
<dbReference type="Proteomes" id="UP000318103">
    <property type="component" value="Unassembled WGS sequence"/>
</dbReference>
<feature type="transmembrane region" description="Helical" evidence="7">
    <location>
        <begin position="237"/>
        <end position="265"/>
    </location>
</feature>
<reference evidence="9 10" key="1">
    <citation type="submission" date="2019-06" db="EMBL/GenBank/DDBJ databases">
        <title>Sequencing the genomes of 1000 actinobacteria strains.</title>
        <authorList>
            <person name="Klenk H.-P."/>
        </authorList>
    </citation>
    <scope>NUCLEOTIDE SEQUENCE [LARGE SCALE GENOMIC DNA]</scope>
    <source>
        <strain evidence="9 10">DSM 41929</strain>
    </source>
</reference>
<accession>A0A542UH82</accession>
<feature type="region of interest" description="Disordered" evidence="6">
    <location>
        <begin position="1"/>
        <end position="21"/>
    </location>
</feature>
<dbReference type="RefSeq" id="WP_055704497.1">
    <property type="nucleotide sequence ID" value="NZ_JBPJFI010000001.1"/>
</dbReference>
<dbReference type="InterPro" id="IPR013525">
    <property type="entry name" value="ABC2_TM"/>
</dbReference>
<dbReference type="GO" id="GO:0140359">
    <property type="term" value="F:ABC-type transporter activity"/>
    <property type="evidence" value="ECO:0007669"/>
    <property type="project" value="InterPro"/>
</dbReference>
<evidence type="ECO:0000313" key="10">
    <source>
        <dbReference type="Proteomes" id="UP000318103"/>
    </source>
</evidence>
<evidence type="ECO:0000259" key="8">
    <source>
        <dbReference type="Pfam" id="PF12698"/>
    </source>
</evidence>
<keyword evidence="3 7" id="KW-0812">Transmembrane</keyword>
<dbReference type="PANTHER" id="PTHR30294:SF29">
    <property type="entry name" value="MULTIDRUG ABC TRANSPORTER PERMEASE YBHS-RELATED"/>
    <property type="match status" value="1"/>
</dbReference>
<evidence type="ECO:0000256" key="5">
    <source>
        <dbReference type="ARBA" id="ARBA00023136"/>
    </source>
</evidence>
<organism evidence="9 10">
    <name type="scientific">Streptomyces puniciscabiei</name>
    <dbReference type="NCBI Taxonomy" id="164348"/>
    <lineage>
        <taxon>Bacteria</taxon>
        <taxon>Bacillati</taxon>
        <taxon>Actinomycetota</taxon>
        <taxon>Actinomycetes</taxon>
        <taxon>Kitasatosporales</taxon>
        <taxon>Streptomycetaceae</taxon>
        <taxon>Streptomyces</taxon>
    </lineage>
</organism>
<evidence type="ECO:0000256" key="6">
    <source>
        <dbReference type="SAM" id="MobiDB-lite"/>
    </source>
</evidence>
<dbReference type="GO" id="GO:0005886">
    <property type="term" value="C:plasma membrane"/>
    <property type="evidence" value="ECO:0007669"/>
    <property type="project" value="UniProtKB-SubCell"/>
</dbReference>
<gene>
    <name evidence="9" type="ORF">FB563_3448</name>
</gene>
<dbReference type="InterPro" id="IPR051449">
    <property type="entry name" value="ABC-2_transporter_component"/>
</dbReference>
<sequence>MSTIDLTSNQPTIDLTGDQPATGRRRRAADLSLIRIVAGREISQQLRNKTFWISVTVTSLMLCLSFTLTGVLRGSSADRPAVAVVGAQPALAAALASQTEVRDYADAGAAQAAVRAGKADAALLPGGQVAVLRTLPSGLAQSIQHAYQTTRQAQQLTALGATRAEVDQALAPEPLRITTLDKDAARTQERTMTAGLGVFLLFILMMISGLGIAQGVAEEKSSRIVEVLLAKVRAWHLLAGKIVGLGTAALVQILLLVTAALTAAIASGAVEAPLDTIGAAVNVLIWFVPGYLLFVTMYAAAGALVSRPEDVNRVIGPVNMLQMISLVGPALAVSGKHQSLIEALSLVPGVSWAAMPVRMAVGPVPWWQVGASFALMLAAVAALLRIGSRIYTGGLLQHGGIVKVRDALRGARR</sequence>
<comment type="caution">
    <text evidence="9">The sequence shown here is derived from an EMBL/GenBank/DDBJ whole genome shotgun (WGS) entry which is preliminary data.</text>
</comment>
<protein>
    <submittedName>
        <fullName evidence="9">ABC-2 type transport system permease protein</fullName>
    </submittedName>
</protein>
<evidence type="ECO:0000313" key="9">
    <source>
        <dbReference type="EMBL" id="TQK98422.1"/>
    </source>
</evidence>
<evidence type="ECO:0000256" key="7">
    <source>
        <dbReference type="SAM" id="Phobius"/>
    </source>
</evidence>
<dbReference type="Pfam" id="PF12698">
    <property type="entry name" value="ABC2_membrane_3"/>
    <property type="match status" value="1"/>
</dbReference>
<keyword evidence="2" id="KW-1003">Cell membrane</keyword>
<dbReference type="PANTHER" id="PTHR30294">
    <property type="entry name" value="MEMBRANE COMPONENT OF ABC TRANSPORTER YHHJ-RELATED"/>
    <property type="match status" value="1"/>
</dbReference>
<evidence type="ECO:0000256" key="2">
    <source>
        <dbReference type="ARBA" id="ARBA00022475"/>
    </source>
</evidence>
<name>A0A542UH82_9ACTN</name>
<keyword evidence="4 7" id="KW-1133">Transmembrane helix</keyword>
<feature type="compositionally biased region" description="Polar residues" evidence="6">
    <location>
        <begin position="1"/>
        <end position="13"/>
    </location>
</feature>
<feature type="transmembrane region" description="Helical" evidence="7">
    <location>
        <begin position="366"/>
        <end position="386"/>
    </location>
</feature>
<evidence type="ECO:0000256" key="4">
    <source>
        <dbReference type="ARBA" id="ARBA00022989"/>
    </source>
</evidence>
<evidence type="ECO:0000256" key="3">
    <source>
        <dbReference type="ARBA" id="ARBA00022692"/>
    </source>
</evidence>
<evidence type="ECO:0000256" key="1">
    <source>
        <dbReference type="ARBA" id="ARBA00004651"/>
    </source>
</evidence>
<feature type="transmembrane region" description="Helical" evidence="7">
    <location>
        <begin position="196"/>
        <end position="217"/>
    </location>
</feature>
<keyword evidence="10" id="KW-1185">Reference proteome</keyword>
<feature type="transmembrane region" description="Helical" evidence="7">
    <location>
        <begin position="51"/>
        <end position="72"/>
    </location>
</feature>
<proteinExistence type="predicted"/>
<feature type="domain" description="ABC-2 type transporter transmembrane" evidence="8">
    <location>
        <begin position="49"/>
        <end position="386"/>
    </location>
</feature>
<keyword evidence="5 7" id="KW-0472">Membrane</keyword>